<name>A0AAD5DBI0_AMBAR</name>
<gene>
    <name evidence="1" type="ORF">M8C21_026491</name>
</gene>
<keyword evidence="2" id="KW-1185">Reference proteome</keyword>
<dbReference type="EMBL" id="JAMZMK010002000">
    <property type="protein sequence ID" value="KAI7755045.1"/>
    <property type="molecule type" value="Genomic_DNA"/>
</dbReference>
<sequence length="145" mass="16196">KEDGRIDRVAVEGDYYQKNKGSVNGVIYVNECILKKLCQKDHTSMEGNLVDIEKKIIFSKYPLTVSYVLMTTTPRQFTGISVGMVEKVKFKDDSKQFKVMDALMSLQGSQLKINDSSGSKVYVPFGLSTMSNLKNNGQLNAPSKK</sequence>
<evidence type="ECO:0000313" key="2">
    <source>
        <dbReference type="Proteomes" id="UP001206925"/>
    </source>
</evidence>
<organism evidence="1 2">
    <name type="scientific">Ambrosia artemisiifolia</name>
    <name type="common">Common ragweed</name>
    <dbReference type="NCBI Taxonomy" id="4212"/>
    <lineage>
        <taxon>Eukaryota</taxon>
        <taxon>Viridiplantae</taxon>
        <taxon>Streptophyta</taxon>
        <taxon>Embryophyta</taxon>
        <taxon>Tracheophyta</taxon>
        <taxon>Spermatophyta</taxon>
        <taxon>Magnoliopsida</taxon>
        <taxon>eudicotyledons</taxon>
        <taxon>Gunneridae</taxon>
        <taxon>Pentapetalae</taxon>
        <taxon>asterids</taxon>
        <taxon>campanulids</taxon>
        <taxon>Asterales</taxon>
        <taxon>Asteraceae</taxon>
        <taxon>Asteroideae</taxon>
        <taxon>Heliantheae alliance</taxon>
        <taxon>Heliantheae</taxon>
        <taxon>Ambrosia</taxon>
    </lineage>
</organism>
<dbReference type="AlphaFoldDB" id="A0AAD5DBI0"/>
<feature type="non-terminal residue" evidence="1">
    <location>
        <position position="145"/>
    </location>
</feature>
<comment type="caution">
    <text evidence="1">The sequence shown here is derived from an EMBL/GenBank/DDBJ whole genome shotgun (WGS) entry which is preliminary data.</text>
</comment>
<accession>A0AAD5DBI0</accession>
<reference evidence="1" key="1">
    <citation type="submission" date="2022-06" db="EMBL/GenBank/DDBJ databases">
        <title>Uncovering the hologenomic basis of an extraordinary plant invasion.</title>
        <authorList>
            <person name="Bieker V.C."/>
            <person name="Martin M.D."/>
            <person name="Gilbert T."/>
            <person name="Hodgins K."/>
            <person name="Battlay P."/>
            <person name="Petersen B."/>
            <person name="Wilson J."/>
        </authorList>
    </citation>
    <scope>NUCLEOTIDE SEQUENCE</scope>
    <source>
        <strain evidence="1">AA19_3_7</strain>
        <tissue evidence="1">Leaf</tissue>
    </source>
</reference>
<protein>
    <submittedName>
        <fullName evidence="1">Uncharacterized protein</fullName>
    </submittedName>
</protein>
<evidence type="ECO:0000313" key="1">
    <source>
        <dbReference type="EMBL" id="KAI7755045.1"/>
    </source>
</evidence>
<proteinExistence type="predicted"/>
<dbReference type="Proteomes" id="UP001206925">
    <property type="component" value="Unassembled WGS sequence"/>
</dbReference>